<accession>U4KSE4</accession>
<dbReference type="GO" id="GO:0070043">
    <property type="term" value="F:rRNA (guanine-N7-)-methyltransferase activity"/>
    <property type="evidence" value="ECO:0007669"/>
    <property type="project" value="UniProtKB-UniRule"/>
</dbReference>
<name>U4KSE4_ALTPJ</name>
<feature type="binding site" evidence="6">
    <location>
        <position position="78"/>
    </location>
    <ligand>
        <name>S-adenosyl-L-methionine</name>
        <dbReference type="ChEBI" id="CHEBI:59789"/>
    </ligand>
</feature>
<evidence type="ECO:0000256" key="1">
    <source>
        <dbReference type="ARBA" id="ARBA00022490"/>
    </source>
</evidence>
<feature type="binding site" evidence="6">
    <location>
        <position position="141"/>
    </location>
    <ligand>
        <name>S-adenosyl-L-methionine</name>
        <dbReference type="ChEBI" id="CHEBI:59789"/>
    </ligand>
</feature>
<evidence type="ECO:0000256" key="4">
    <source>
        <dbReference type="ARBA" id="ARBA00022679"/>
    </source>
</evidence>
<keyword evidence="2 6" id="KW-0698">rRNA processing</keyword>
<dbReference type="AlphaFoldDB" id="U4KSE4"/>
<dbReference type="CDD" id="cd02440">
    <property type="entry name" value="AdoMet_MTases"/>
    <property type="match status" value="1"/>
</dbReference>
<keyword evidence="5 6" id="KW-0949">S-adenosyl-L-methionine</keyword>
<reference evidence="7 8" key="1">
    <citation type="journal article" date="2013" name="J. Mol. Microbiol. Biotechnol.">
        <title>Analysis of the Complete Genomes of Acholeplasma brassicae , A. palmae and A. laidlawii and Their Comparison to the Obligate Parasites from ' Candidatus Phytoplasma'.</title>
        <authorList>
            <person name="Kube M."/>
            <person name="Siewert C."/>
            <person name="Migdoll A.M."/>
            <person name="Duduk B."/>
            <person name="Holz S."/>
            <person name="Rabus R."/>
            <person name="Seemuller E."/>
            <person name="Mitrovic J."/>
            <person name="Muller I."/>
            <person name="Buttner C."/>
            <person name="Reinhardt R."/>
        </authorList>
    </citation>
    <scope>NUCLEOTIDE SEQUENCE [LARGE SCALE GENOMIC DNA]</scope>
    <source>
        <strain evidence="7 8">J233</strain>
    </source>
</reference>
<keyword evidence="1 6" id="KW-0963">Cytoplasm</keyword>
<dbReference type="HAMAP" id="MF_00074">
    <property type="entry name" value="16SrRNA_methyltr_G"/>
    <property type="match status" value="1"/>
</dbReference>
<dbReference type="Pfam" id="PF02527">
    <property type="entry name" value="GidB"/>
    <property type="match status" value="1"/>
</dbReference>
<dbReference type="SUPFAM" id="SSF53335">
    <property type="entry name" value="S-adenosyl-L-methionine-dependent methyltransferases"/>
    <property type="match status" value="1"/>
</dbReference>
<keyword evidence="8" id="KW-1185">Reference proteome</keyword>
<dbReference type="FunFam" id="3.40.50.150:FF:000041">
    <property type="entry name" value="Ribosomal RNA small subunit methyltransferase G"/>
    <property type="match status" value="1"/>
</dbReference>
<keyword evidence="3 6" id="KW-0489">Methyltransferase</keyword>
<protein>
    <recommendedName>
        <fullName evidence="6">Ribosomal RNA small subunit methyltransferase G</fullName>
        <ecNumber evidence="6">2.1.1.-</ecNumber>
    </recommendedName>
    <alternativeName>
        <fullName evidence="6">16S rRNA 7-methylguanosine methyltransferase</fullName>
        <shortName evidence="6">16S rRNA m7G methyltransferase</shortName>
    </alternativeName>
</protein>
<dbReference type="EC" id="2.1.1.-" evidence="6"/>
<organism evidence="7 8">
    <name type="scientific">Alteracholeplasma palmae (strain ATCC 49389 / J233)</name>
    <name type="common">Acholeplasma palmae</name>
    <dbReference type="NCBI Taxonomy" id="1318466"/>
    <lineage>
        <taxon>Bacteria</taxon>
        <taxon>Bacillati</taxon>
        <taxon>Mycoplasmatota</taxon>
        <taxon>Mollicutes</taxon>
        <taxon>Acholeplasmatales</taxon>
        <taxon>Acholeplasmataceae</taxon>
        <taxon>Acholeplasma</taxon>
    </lineage>
</organism>
<keyword evidence="4 6" id="KW-0808">Transferase</keyword>
<comment type="caution">
    <text evidence="6">Lacks conserved residue(s) required for the propagation of feature annotation.</text>
</comment>
<comment type="function">
    <text evidence="6">Specifically methylates the N7 position of a guanine in 16S rRNA.</text>
</comment>
<dbReference type="STRING" id="1318466.BN85413590"/>
<proteinExistence type="inferred from homology"/>
<evidence type="ECO:0000256" key="3">
    <source>
        <dbReference type="ARBA" id="ARBA00022603"/>
    </source>
</evidence>
<gene>
    <name evidence="6 7" type="primary">rsmG</name>
    <name evidence="7" type="ORF">BN85413590</name>
</gene>
<comment type="similarity">
    <text evidence="6">Belongs to the methyltransferase superfamily. RNA methyltransferase RsmG family.</text>
</comment>
<feature type="binding site" evidence="6">
    <location>
        <position position="73"/>
    </location>
    <ligand>
        <name>S-adenosyl-L-methionine</name>
        <dbReference type="ChEBI" id="CHEBI:59789"/>
    </ligand>
</feature>
<evidence type="ECO:0000256" key="2">
    <source>
        <dbReference type="ARBA" id="ARBA00022552"/>
    </source>
</evidence>
<dbReference type="HOGENOM" id="CLU_065341_0_0_14"/>
<dbReference type="NCBIfam" id="TIGR00138">
    <property type="entry name" value="rsmG_gidB"/>
    <property type="match status" value="1"/>
</dbReference>
<dbReference type="PIRSF" id="PIRSF003078">
    <property type="entry name" value="GidB"/>
    <property type="match status" value="1"/>
</dbReference>
<dbReference type="InterPro" id="IPR029063">
    <property type="entry name" value="SAM-dependent_MTases_sf"/>
</dbReference>
<evidence type="ECO:0000256" key="5">
    <source>
        <dbReference type="ARBA" id="ARBA00022691"/>
    </source>
</evidence>
<dbReference type="Gene3D" id="3.40.50.150">
    <property type="entry name" value="Vaccinia Virus protein VP39"/>
    <property type="match status" value="1"/>
</dbReference>
<dbReference type="PANTHER" id="PTHR31760">
    <property type="entry name" value="S-ADENOSYL-L-METHIONINE-DEPENDENT METHYLTRANSFERASES SUPERFAMILY PROTEIN"/>
    <property type="match status" value="1"/>
</dbReference>
<dbReference type="OrthoDB" id="9808773at2"/>
<dbReference type="KEGG" id="apal:BN85413590"/>
<comment type="subcellular location">
    <subcellularLocation>
        <location evidence="6">Cytoplasm</location>
    </subcellularLocation>
</comment>
<dbReference type="GO" id="GO:0005829">
    <property type="term" value="C:cytosol"/>
    <property type="evidence" value="ECO:0007669"/>
    <property type="project" value="TreeGrafter"/>
</dbReference>
<dbReference type="InterPro" id="IPR003682">
    <property type="entry name" value="rRNA_ssu_MeTfrase_G"/>
</dbReference>
<feature type="binding site" evidence="6">
    <location>
        <begin position="124"/>
        <end position="125"/>
    </location>
    <ligand>
        <name>S-adenosyl-L-methionine</name>
        <dbReference type="ChEBI" id="CHEBI:59789"/>
    </ligand>
</feature>
<evidence type="ECO:0000313" key="8">
    <source>
        <dbReference type="Proteomes" id="UP000032740"/>
    </source>
</evidence>
<evidence type="ECO:0000313" key="7">
    <source>
        <dbReference type="EMBL" id="CCV64936.1"/>
    </source>
</evidence>
<evidence type="ECO:0000256" key="6">
    <source>
        <dbReference type="HAMAP-Rule" id="MF_00074"/>
    </source>
</evidence>
<dbReference type="Proteomes" id="UP000032740">
    <property type="component" value="Chromosome"/>
</dbReference>
<dbReference type="EMBL" id="FO681347">
    <property type="protein sequence ID" value="CCV64936.1"/>
    <property type="molecule type" value="Genomic_DNA"/>
</dbReference>
<dbReference type="PANTHER" id="PTHR31760:SF0">
    <property type="entry name" value="S-ADENOSYL-L-METHIONINE-DEPENDENT METHYLTRANSFERASES SUPERFAMILY PROTEIN"/>
    <property type="match status" value="1"/>
</dbReference>
<sequence>MFQDNLKELDIVLNEEQLKQFETYYEFLIEYNKITNLTAITDKKEVYYKHFFDSLSLTTSLDFNQIKNMCDIGAGAGFPSIPIKIVYPHLEVTIVDSLGKRIKFLEQLSEKLNLSNINLVHERAEIFALTHLNSFDLVSARAVGHLALILELGIPMVKPKGYFIAPKGSNYKEELNDSKNALKVLKTELIKENTFSLPYDFGFRSNLVFVKKQNVNGYPRPYAQINKNRL</sequence>
<dbReference type="RefSeq" id="WP_030003819.1">
    <property type="nucleotide sequence ID" value="NC_022538.1"/>
</dbReference>